<dbReference type="SUPFAM" id="SSF53448">
    <property type="entry name" value="Nucleotide-diphospho-sugar transferases"/>
    <property type="match status" value="1"/>
</dbReference>
<dbReference type="InterPro" id="IPR029993">
    <property type="entry name" value="GAUT"/>
</dbReference>
<dbReference type="InterPro" id="IPR002495">
    <property type="entry name" value="Glyco_trans_8"/>
</dbReference>
<name>A0AA41W2U2_PAPNU</name>
<organism evidence="15 16">
    <name type="scientific">Papaver nudicaule</name>
    <name type="common">Iceland poppy</name>
    <dbReference type="NCBI Taxonomy" id="74823"/>
    <lineage>
        <taxon>Eukaryota</taxon>
        <taxon>Viridiplantae</taxon>
        <taxon>Streptophyta</taxon>
        <taxon>Embryophyta</taxon>
        <taxon>Tracheophyta</taxon>
        <taxon>Spermatophyta</taxon>
        <taxon>Magnoliopsida</taxon>
        <taxon>Ranunculales</taxon>
        <taxon>Papaveraceae</taxon>
        <taxon>Papaveroideae</taxon>
        <taxon>Papaver</taxon>
    </lineage>
</organism>
<evidence type="ECO:0000256" key="4">
    <source>
        <dbReference type="ARBA" id="ARBA00022676"/>
    </source>
</evidence>
<dbReference type="Proteomes" id="UP001177140">
    <property type="component" value="Unassembled WGS sequence"/>
</dbReference>
<dbReference type="FunFam" id="3.90.550.10:FF:000056">
    <property type="entry name" value="Hexosyltransferase"/>
    <property type="match status" value="1"/>
</dbReference>
<dbReference type="CDD" id="cd06429">
    <property type="entry name" value="GT8_like_1"/>
    <property type="match status" value="1"/>
</dbReference>
<evidence type="ECO:0000256" key="9">
    <source>
        <dbReference type="ARBA" id="ARBA00023034"/>
    </source>
</evidence>
<gene>
    <name evidence="15" type="ORF">MKW94_020474</name>
</gene>
<keyword evidence="9 13" id="KW-0333">Golgi apparatus</keyword>
<comment type="subcellular location">
    <subcellularLocation>
        <location evidence="1 13">Golgi apparatus membrane</location>
        <topology evidence="1 13">Single-pass type II membrane protein</topology>
    </subcellularLocation>
</comment>
<keyword evidence="4 13" id="KW-0328">Glycosyltransferase</keyword>
<evidence type="ECO:0000256" key="8">
    <source>
        <dbReference type="ARBA" id="ARBA00022989"/>
    </source>
</evidence>
<evidence type="ECO:0000256" key="12">
    <source>
        <dbReference type="ARBA" id="ARBA00023316"/>
    </source>
</evidence>
<evidence type="ECO:0000256" key="5">
    <source>
        <dbReference type="ARBA" id="ARBA00022679"/>
    </source>
</evidence>
<keyword evidence="5" id="KW-0808">Transferase</keyword>
<comment type="caution">
    <text evidence="15">The sequence shown here is derived from an EMBL/GenBank/DDBJ whole genome shotgun (WGS) entry which is preliminary data.</text>
</comment>
<dbReference type="Pfam" id="PF25557">
    <property type="entry name" value="GAUT_1"/>
    <property type="match status" value="1"/>
</dbReference>
<dbReference type="AlphaFoldDB" id="A0AA41W2U2"/>
<dbReference type="PANTHER" id="PTHR32116">
    <property type="entry name" value="GALACTURONOSYLTRANSFERASE 4-RELATED"/>
    <property type="match status" value="1"/>
</dbReference>
<keyword evidence="12 13" id="KW-0961">Cell wall biogenesis/degradation</keyword>
<keyword evidence="8 13" id="KW-1133">Transmembrane helix</keyword>
<evidence type="ECO:0000256" key="10">
    <source>
        <dbReference type="ARBA" id="ARBA00023136"/>
    </source>
</evidence>
<evidence type="ECO:0000313" key="15">
    <source>
        <dbReference type="EMBL" id="MCL7052132.1"/>
    </source>
</evidence>
<protein>
    <recommendedName>
        <fullName evidence="13">Hexosyltransferase</fullName>
        <ecNumber evidence="13">2.4.1.-</ecNumber>
    </recommendedName>
</protein>
<dbReference type="GO" id="GO:0000139">
    <property type="term" value="C:Golgi membrane"/>
    <property type="evidence" value="ECO:0007669"/>
    <property type="project" value="UniProtKB-SubCell"/>
</dbReference>
<feature type="compositionally biased region" description="Polar residues" evidence="14">
    <location>
        <begin position="100"/>
        <end position="110"/>
    </location>
</feature>
<sequence length="575" mass="66479">MKKRVRCQRILILSLLSISIFVPVILFSIFTSSHVHKGLVEDLTTIKYKTETLQMNSIEQEIENELEEPIIAFYKNETVDGDVNDWTFGNARGTDGGELDNNQTSTQSVSFRPYEKGNSRKLIAGERDVQFQTPRASNEKVREIKDRVLMAKAYLKFASAEKNSPLTKELKTRIRELDRAVGEASKDSDLSRSALQKMKSMEATLSKASKIYTDCPAMATKIRAMTYNTEEELRASRKQANYLVELAARTTPKGLHCLSLQLVADYFDLQPEEREFPNQQKLNDPDLYHYVLFSDNILASAAVVNSTVSTSSEPGKMVFHLVTDDLNFLSMRMWFLLSPLGQATIEIESVANLEYLSSKSVLRKKKSLDPRYFSPLNHLRFYLPEIFPALNKVVFLDHDVVVQRDLRALWEVNMKGKVNGAVDTCQKDHFSFRRMDMFINFKDPFIAKNFDVKSCTWAFGMNVFDLQEWRRQNLTAIYHQYLKLGEEKRLWKERSLPLGLLTFYNQTIALDRRWHLLGLGYESGVGRSEIERAAVIHYDGHMKPWLEIGIAKYKSYWNKYIKYDHPYLERCNIHG</sequence>
<dbReference type="PANTHER" id="PTHR32116:SF0">
    <property type="entry name" value="GALACTURONOSYLTRANSFERASE 6-RELATED"/>
    <property type="match status" value="1"/>
</dbReference>
<evidence type="ECO:0000256" key="3">
    <source>
        <dbReference type="ARBA" id="ARBA00006351"/>
    </source>
</evidence>
<comment type="pathway">
    <text evidence="2 13">Glycan metabolism; pectin biosynthesis.</text>
</comment>
<dbReference type="InterPro" id="IPR029044">
    <property type="entry name" value="Nucleotide-diphossugar_trans"/>
</dbReference>
<evidence type="ECO:0000313" key="16">
    <source>
        <dbReference type="Proteomes" id="UP001177140"/>
    </source>
</evidence>
<evidence type="ECO:0000256" key="11">
    <source>
        <dbReference type="ARBA" id="ARBA00023180"/>
    </source>
</evidence>
<keyword evidence="10 13" id="KW-0472">Membrane</keyword>
<comment type="similarity">
    <text evidence="3 13">Belongs to the glycosyltransferase 8 family.</text>
</comment>
<dbReference type="Gene3D" id="3.90.550.10">
    <property type="entry name" value="Spore Coat Polysaccharide Biosynthesis Protein SpsA, Chain A"/>
    <property type="match status" value="1"/>
</dbReference>
<proteinExistence type="inferred from homology"/>
<keyword evidence="16" id="KW-1185">Reference proteome</keyword>
<feature type="region of interest" description="Disordered" evidence="14">
    <location>
        <begin position="86"/>
        <end position="116"/>
    </location>
</feature>
<dbReference type="Pfam" id="PF01501">
    <property type="entry name" value="Glyco_transf_8"/>
    <property type="match status" value="1"/>
</dbReference>
<evidence type="ECO:0000256" key="13">
    <source>
        <dbReference type="RuleBase" id="RU362027"/>
    </source>
</evidence>
<dbReference type="EC" id="2.4.1.-" evidence="13"/>
<evidence type="ECO:0000256" key="2">
    <source>
        <dbReference type="ARBA" id="ARBA00004877"/>
    </source>
</evidence>
<reference evidence="15" key="1">
    <citation type="submission" date="2022-03" db="EMBL/GenBank/DDBJ databases">
        <title>A functionally conserved STORR gene fusion in Papaver species that diverged 16.8 million years ago.</title>
        <authorList>
            <person name="Catania T."/>
        </authorList>
    </citation>
    <scope>NUCLEOTIDE SEQUENCE</scope>
    <source>
        <strain evidence="15">S-191538</strain>
    </source>
</reference>
<accession>A0AA41W2U2</accession>
<dbReference type="GO" id="GO:0071555">
    <property type="term" value="P:cell wall organization"/>
    <property type="evidence" value="ECO:0007669"/>
    <property type="project" value="UniProtKB-KW"/>
</dbReference>
<evidence type="ECO:0000256" key="1">
    <source>
        <dbReference type="ARBA" id="ARBA00004323"/>
    </source>
</evidence>
<keyword evidence="11" id="KW-0325">Glycoprotein</keyword>
<evidence type="ECO:0000256" key="6">
    <source>
        <dbReference type="ARBA" id="ARBA00022692"/>
    </source>
</evidence>
<feature type="transmembrane region" description="Helical" evidence="13">
    <location>
        <begin position="12"/>
        <end position="30"/>
    </location>
</feature>
<dbReference type="EMBL" id="JAJJMA010346419">
    <property type="protein sequence ID" value="MCL7052132.1"/>
    <property type="molecule type" value="Genomic_DNA"/>
</dbReference>
<keyword evidence="6 13" id="KW-0812">Transmembrane</keyword>
<evidence type="ECO:0000256" key="7">
    <source>
        <dbReference type="ARBA" id="ARBA00022968"/>
    </source>
</evidence>
<keyword evidence="7" id="KW-0735">Signal-anchor</keyword>
<evidence type="ECO:0000256" key="14">
    <source>
        <dbReference type="SAM" id="MobiDB-lite"/>
    </source>
</evidence>
<dbReference type="GO" id="GO:0047262">
    <property type="term" value="F:polygalacturonate 4-alpha-galacturonosyltransferase activity"/>
    <property type="evidence" value="ECO:0007669"/>
    <property type="project" value="InterPro"/>
</dbReference>